<dbReference type="InterPro" id="IPR011701">
    <property type="entry name" value="MFS"/>
</dbReference>
<keyword evidence="4 5" id="KW-0472">Membrane</keyword>
<feature type="transmembrane region" description="Helical" evidence="5">
    <location>
        <begin position="235"/>
        <end position="252"/>
    </location>
</feature>
<keyword evidence="3 5" id="KW-1133">Transmembrane helix</keyword>
<dbReference type="Gene3D" id="1.20.1250.20">
    <property type="entry name" value="MFS general substrate transporter like domains"/>
    <property type="match status" value="1"/>
</dbReference>
<proteinExistence type="predicted"/>
<dbReference type="InterPro" id="IPR036259">
    <property type="entry name" value="MFS_trans_sf"/>
</dbReference>
<feature type="transmembrane region" description="Helical" evidence="5">
    <location>
        <begin position="119"/>
        <end position="141"/>
    </location>
</feature>
<feature type="transmembrane region" description="Helical" evidence="5">
    <location>
        <begin position="442"/>
        <end position="462"/>
    </location>
</feature>
<feature type="transmembrane region" description="Helical" evidence="5">
    <location>
        <begin position="81"/>
        <end position="98"/>
    </location>
</feature>
<dbReference type="EMBL" id="SKBN01000290">
    <property type="protein sequence ID" value="TGJ79408.1"/>
    <property type="molecule type" value="Genomic_DNA"/>
</dbReference>
<dbReference type="OrthoDB" id="440553at2759"/>
<dbReference type="Proteomes" id="UP000297716">
    <property type="component" value="Unassembled WGS sequence"/>
</dbReference>
<comment type="subcellular location">
    <subcellularLocation>
        <location evidence="1">Membrane</location>
        <topology evidence="1">Multi-pass membrane protein</topology>
    </subcellularLocation>
</comment>
<feature type="transmembrane region" description="Helical" evidence="5">
    <location>
        <begin position="345"/>
        <end position="363"/>
    </location>
</feature>
<keyword evidence="7" id="KW-1185">Reference proteome</keyword>
<reference evidence="6 7" key="1">
    <citation type="submission" date="2019-03" db="EMBL/GenBank/DDBJ databases">
        <title>Draft genome sequence of Xylaria hypoxylon DSM 108379, a ubiquitous saprotrophic-parasitic fungi on hardwood.</title>
        <authorList>
            <person name="Buettner E."/>
            <person name="Leonhardt S."/>
            <person name="Gebauer A.M."/>
            <person name="Liers C."/>
            <person name="Hofrichter M."/>
            <person name="Kellner H."/>
        </authorList>
    </citation>
    <scope>NUCLEOTIDE SEQUENCE [LARGE SCALE GENOMIC DNA]</scope>
    <source>
        <strain evidence="6 7">DSM 108379</strain>
    </source>
</reference>
<evidence type="ECO:0000313" key="6">
    <source>
        <dbReference type="EMBL" id="TGJ79408.1"/>
    </source>
</evidence>
<evidence type="ECO:0000256" key="5">
    <source>
        <dbReference type="SAM" id="Phobius"/>
    </source>
</evidence>
<evidence type="ECO:0000256" key="4">
    <source>
        <dbReference type="ARBA" id="ARBA00023136"/>
    </source>
</evidence>
<dbReference type="GO" id="GO:0005886">
    <property type="term" value="C:plasma membrane"/>
    <property type="evidence" value="ECO:0007669"/>
    <property type="project" value="TreeGrafter"/>
</dbReference>
<protein>
    <recommendedName>
        <fullName evidence="8">Major facilitator superfamily (MFS) profile domain-containing protein</fullName>
    </recommendedName>
</protein>
<dbReference type="STRING" id="37992.A0A4Z0YHF3"/>
<evidence type="ECO:0000256" key="1">
    <source>
        <dbReference type="ARBA" id="ARBA00004141"/>
    </source>
</evidence>
<evidence type="ECO:0000256" key="2">
    <source>
        <dbReference type="ARBA" id="ARBA00022692"/>
    </source>
</evidence>
<dbReference type="AlphaFoldDB" id="A0A4Z0YHF3"/>
<dbReference type="PANTHER" id="PTHR23501">
    <property type="entry name" value="MAJOR FACILITATOR SUPERFAMILY"/>
    <property type="match status" value="1"/>
</dbReference>
<keyword evidence="2 5" id="KW-0812">Transmembrane</keyword>
<sequence length="540" mass="58474">MLQYTATLIDKTASQNSKSLELEPKMSECSSPDKRENLAMTLTPKPLVQTLALFMVQSESSITSTAITSITDDLGSFEKSSWVFTAYLLTYSAFPILLSKLSDILGRACGASQTLVQLIMFRWVKGLGAGGVVAICIGYGFELRPPEKWPVHSSILTIAAAIALAISPLIGAAFVVEGQWRWCFLLSVPIGVTAISLLLLGMPRKLQLEPAARFDGPQARSQILSSLKRLDFPEAAMLVAASAFLMTALQLAAEGYSFQSPRVLILLILSPVSLVAFATWQWIIARNAYDLDPVLPWSLLTNRVFMAAVCNAWLSGSVLVVTIVQIPQRFIIVNGLSAIDAGVRLLPFAVVMASTSVILTIIMAKWKLHAVYCLLIGALFETAGVAGLSRTSIHHEINASQYGFQILAGIGVGFFNILLLLMTPHIVEKEHLAVGNGAINQFRIFGGSLGLSIATVATAPTLRASLLHVIGAQQTALVLDRTNQISNLPLDLQVIVRERFASMYNTQMTILIGISAAQLVSLITLREGSFLESETERRKS</sequence>
<comment type="caution">
    <text evidence="6">The sequence shown here is derived from an EMBL/GenBank/DDBJ whole genome shotgun (WGS) entry which is preliminary data.</text>
</comment>
<name>A0A4Z0YHF3_9PEZI</name>
<accession>A0A4Z0YHF3</accession>
<dbReference type="Pfam" id="PF07690">
    <property type="entry name" value="MFS_1"/>
    <property type="match status" value="1"/>
</dbReference>
<gene>
    <name evidence="6" type="ORF">E0Z10_g9361</name>
</gene>
<feature type="transmembrane region" description="Helical" evidence="5">
    <location>
        <begin position="369"/>
        <end position="390"/>
    </location>
</feature>
<feature type="transmembrane region" description="Helical" evidence="5">
    <location>
        <begin position="264"/>
        <end position="284"/>
    </location>
</feature>
<feature type="transmembrane region" description="Helical" evidence="5">
    <location>
        <begin position="304"/>
        <end position="324"/>
    </location>
</feature>
<evidence type="ECO:0000313" key="7">
    <source>
        <dbReference type="Proteomes" id="UP000297716"/>
    </source>
</evidence>
<evidence type="ECO:0008006" key="8">
    <source>
        <dbReference type="Google" id="ProtNLM"/>
    </source>
</evidence>
<dbReference type="GO" id="GO:0022857">
    <property type="term" value="F:transmembrane transporter activity"/>
    <property type="evidence" value="ECO:0007669"/>
    <property type="project" value="InterPro"/>
</dbReference>
<dbReference type="PANTHER" id="PTHR23501:SF43">
    <property type="entry name" value="MULTIDRUG TRANSPORTER, PUTATIVE (AFU_ORTHOLOGUE AFUA_6G03040)-RELATED"/>
    <property type="match status" value="1"/>
</dbReference>
<dbReference type="SUPFAM" id="SSF103473">
    <property type="entry name" value="MFS general substrate transporter"/>
    <property type="match status" value="1"/>
</dbReference>
<feature type="transmembrane region" description="Helical" evidence="5">
    <location>
        <begin position="182"/>
        <end position="202"/>
    </location>
</feature>
<organism evidence="6 7">
    <name type="scientific">Xylaria hypoxylon</name>
    <dbReference type="NCBI Taxonomy" id="37992"/>
    <lineage>
        <taxon>Eukaryota</taxon>
        <taxon>Fungi</taxon>
        <taxon>Dikarya</taxon>
        <taxon>Ascomycota</taxon>
        <taxon>Pezizomycotina</taxon>
        <taxon>Sordariomycetes</taxon>
        <taxon>Xylariomycetidae</taxon>
        <taxon>Xylariales</taxon>
        <taxon>Xylariaceae</taxon>
        <taxon>Xylaria</taxon>
    </lineage>
</organism>
<feature type="transmembrane region" description="Helical" evidence="5">
    <location>
        <begin position="153"/>
        <end position="175"/>
    </location>
</feature>
<evidence type="ECO:0000256" key="3">
    <source>
        <dbReference type="ARBA" id="ARBA00022989"/>
    </source>
</evidence>
<feature type="transmembrane region" description="Helical" evidence="5">
    <location>
        <begin position="402"/>
        <end position="422"/>
    </location>
</feature>